<dbReference type="SUPFAM" id="SSF51735">
    <property type="entry name" value="NAD(P)-binding Rossmann-fold domains"/>
    <property type="match status" value="1"/>
</dbReference>
<dbReference type="InterPro" id="IPR036291">
    <property type="entry name" value="NAD(P)-bd_dom_sf"/>
</dbReference>
<evidence type="ECO:0000259" key="3">
    <source>
        <dbReference type="Pfam" id="PF01370"/>
    </source>
</evidence>
<evidence type="ECO:0000256" key="1">
    <source>
        <dbReference type="ARBA" id="ARBA00023002"/>
    </source>
</evidence>
<feature type="domain" description="NAD-dependent epimerase/dehydratase" evidence="3">
    <location>
        <begin position="12"/>
        <end position="249"/>
    </location>
</feature>
<evidence type="ECO:0000313" key="5">
    <source>
        <dbReference type="Proteomes" id="UP000305451"/>
    </source>
</evidence>
<dbReference type="Proteomes" id="UP000305451">
    <property type="component" value="Unassembled WGS sequence"/>
</dbReference>
<comment type="caution">
    <text evidence="4">The sequence shown here is derived from an EMBL/GenBank/DDBJ whole genome shotgun (WGS) entry which is preliminary data.</text>
</comment>
<evidence type="ECO:0000313" key="4">
    <source>
        <dbReference type="EMBL" id="TGY92168.1"/>
    </source>
</evidence>
<proteinExistence type="inferred from homology"/>
<keyword evidence="5" id="KW-1185">Reference proteome</keyword>
<dbReference type="Pfam" id="PF01370">
    <property type="entry name" value="Epimerase"/>
    <property type="match status" value="1"/>
</dbReference>
<gene>
    <name evidence="4" type="ORF">E5162_10930</name>
</gene>
<protein>
    <submittedName>
        <fullName evidence="4">NAD-dependent epimerase/dehydratase family protein</fullName>
    </submittedName>
</protein>
<dbReference type="EMBL" id="SRXV01000003">
    <property type="protein sequence ID" value="TGY92168.1"/>
    <property type="molecule type" value="Genomic_DNA"/>
</dbReference>
<dbReference type="GO" id="GO:0016616">
    <property type="term" value="F:oxidoreductase activity, acting on the CH-OH group of donors, NAD or NADP as acceptor"/>
    <property type="evidence" value="ECO:0007669"/>
    <property type="project" value="TreeGrafter"/>
</dbReference>
<dbReference type="RefSeq" id="WP_135945302.1">
    <property type="nucleotide sequence ID" value="NZ_BMEI01000003.1"/>
</dbReference>
<dbReference type="AlphaFoldDB" id="A0A4S2H997"/>
<dbReference type="PANTHER" id="PTHR10366">
    <property type="entry name" value="NAD DEPENDENT EPIMERASE/DEHYDRATASE"/>
    <property type="match status" value="1"/>
</dbReference>
<dbReference type="OrthoDB" id="9778052at2"/>
<dbReference type="PANTHER" id="PTHR10366:SF564">
    <property type="entry name" value="STEROL-4-ALPHA-CARBOXYLATE 3-DEHYDROGENASE, DECARBOXYLATING"/>
    <property type="match status" value="1"/>
</dbReference>
<sequence length="353" mass="38770">MSDPVFDRSRPVLVTGATGYLAGWVVGRLLELGFDVHAAVRDPQDEAKRAHLDAMAAESPGSLKYFRANLLEPGSYDDAAAGCSIVFHTASPFTSKVSDPQRDLVDPAVKGTRTVLDSATRAGTVERVVLTSSCAAIYGYNADIQGMPDKRLTEDVWNHSSSLKDGAYAYSKTLAEKAAWEMAKAQNRWRLVTINPSFILGPGTRPDTRSESFSVVRQIGKGAMRFGAPPMEIGTVDVRDVAEAHIRAAFIAEAKGRHIVSAETKTLLQMGEDLRARFGDDYPFPKSEMPKWLVWIIGPMVNANLTRKTVSRNMNKPFRADNSKSKRRLGLEYRPTASSIQDMFAQMVEAGRV</sequence>
<dbReference type="InterPro" id="IPR001509">
    <property type="entry name" value="Epimerase_deHydtase"/>
</dbReference>
<comment type="similarity">
    <text evidence="2">Belongs to the NAD(P)-dependent epimerase/dehydratase family. Dihydroflavonol-4-reductase subfamily.</text>
</comment>
<dbReference type="InterPro" id="IPR050425">
    <property type="entry name" value="NAD(P)_dehydrat-like"/>
</dbReference>
<accession>A0A4S2H997</accession>
<keyword evidence="1" id="KW-0560">Oxidoreductase</keyword>
<reference evidence="4 5" key="1">
    <citation type="journal article" date="2013" name="Int. J. Syst. Evol. Microbiol.">
        <title>Marinicauda pacifica gen. nov., sp. nov., a prosthecate alphaproteobacterium of the family Hyphomonadaceae isolated from deep seawater.</title>
        <authorList>
            <person name="Zhang X.Y."/>
            <person name="Li G.W."/>
            <person name="Wang C.S."/>
            <person name="Zhang Y.J."/>
            <person name="Xu X.W."/>
            <person name="Li H."/>
            <person name="Liu A."/>
            <person name="Liu C."/>
            <person name="Xie B.B."/>
            <person name="Qin Q.L."/>
            <person name="Xu Z."/>
            <person name="Chen X.L."/>
            <person name="Zhou B.C."/>
            <person name="Zhang Y.Z."/>
        </authorList>
    </citation>
    <scope>NUCLEOTIDE SEQUENCE [LARGE SCALE GENOMIC DNA]</scope>
    <source>
        <strain evidence="4 5">P-1 km-3</strain>
    </source>
</reference>
<organism evidence="4 5">
    <name type="scientific">Marinicauda pacifica</name>
    <dbReference type="NCBI Taxonomy" id="1133559"/>
    <lineage>
        <taxon>Bacteria</taxon>
        <taxon>Pseudomonadati</taxon>
        <taxon>Pseudomonadota</taxon>
        <taxon>Alphaproteobacteria</taxon>
        <taxon>Maricaulales</taxon>
        <taxon>Maricaulaceae</taxon>
        <taxon>Marinicauda</taxon>
    </lineage>
</organism>
<name>A0A4S2H997_9PROT</name>
<dbReference type="Gene3D" id="3.40.50.720">
    <property type="entry name" value="NAD(P)-binding Rossmann-like Domain"/>
    <property type="match status" value="1"/>
</dbReference>
<dbReference type="FunFam" id="3.40.50.720:FF:000085">
    <property type="entry name" value="Dihydroflavonol reductase"/>
    <property type="match status" value="1"/>
</dbReference>
<evidence type="ECO:0000256" key="2">
    <source>
        <dbReference type="ARBA" id="ARBA00023445"/>
    </source>
</evidence>